<dbReference type="PANTHER" id="PTHR37254">
    <property type="entry name" value="OS01G0100500 PROTEIN"/>
    <property type="match status" value="1"/>
</dbReference>
<dbReference type="STRING" id="180498.A0A067JHG8"/>
<evidence type="ECO:0000313" key="3">
    <source>
        <dbReference type="Proteomes" id="UP000027138"/>
    </source>
</evidence>
<feature type="transmembrane region" description="Helical" evidence="1">
    <location>
        <begin position="206"/>
        <end position="226"/>
    </location>
</feature>
<dbReference type="PANTHER" id="PTHR37254:SF1">
    <property type="entry name" value="OS01G0100500 PROTEIN"/>
    <property type="match status" value="1"/>
</dbReference>
<organism evidence="2 3">
    <name type="scientific">Jatropha curcas</name>
    <name type="common">Barbados nut</name>
    <dbReference type="NCBI Taxonomy" id="180498"/>
    <lineage>
        <taxon>Eukaryota</taxon>
        <taxon>Viridiplantae</taxon>
        <taxon>Streptophyta</taxon>
        <taxon>Embryophyta</taxon>
        <taxon>Tracheophyta</taxon>
        <taxon>Spermatophyta</taxon>
        <taxon>Magnoliopsida</taxon>
        <taxon>eudicotyledons</taxon>
        <taxon>Gunneridae</taxon>
        <taxon>Pentapetalae</taxon>
        <taxon>rosids</taxon>
        <taxon>fabids</taxon>
        <taxon>Malpighiales</taxon>
        <taxon>Euphorbiaceae</taxon>
        <taxon>Crotonoideae</taxon>
        <taxon>Jatropheae</taxon>
        <taxon>Jatropha</taxon>
    </lineage>
</organism>
<keyword evidence="3" id="KW-1185">Reference proteome</keyword>
<dbReference type="EMBL" id="KK915213">
    <property type="protein sequence ID" value="KDP23302.1"/>
    <property type="molecule type" value="Genomic_DNA"/>
</dbReference>
<dbReference type="AlphaFoldDB" id="A0A067JHG8"/>
<name>A0A067JHG8_JATCU</name>
<evidence type="ECO:0000256" key="1">
    <source>
        <dbReference type="SAM" id="Phobius"/>
    </source>
</evidence>
<keyword evidence="1" id="KW-0812">Transmembrane</keyword>
<accession>A0A067JHG8</accession>
<keyword evidence="1" id="KW-0472">Membrane</keyword>
<sequence>MEFNVTTVSSMSCSNLRGLGTLVIGNPGLMEHRVASLRDLVNYTCHNTSIGPTLTFKCTDCHFSQDYMFISWQFVDLPNAPAGAVGFQFNLTTRNHADRRHMSFVSGTLKNASAFDDRPVTFRGMDTNILKFNLFPRLYHNLNDLRLLQPLFHEFIPGSFYRDINQFQTSLQTSRDGLINTTLYINYLSAYVVEIENQNIMGPVSFLADLGGLYCFSIGIFFYFLVQSEYRIKKLRNEDSTMRSIRNRLKAQNHWDKLRKYVTYTWGRSKLDEDLKSSKWGSGCSFLKAPSVRGSDSLRKRASQHRIDSIRLNRRESIPSEKNVIQRNIHMQGVKSSMAGSTLDIEGRLSDSGGKHLPGSTNNGTQHSVALCEGDAFESQEHSLTNDNVIPLPPSLANIEFKGGSEVDISDIQKNLQNLYNYNVVLREKLLATQTLLHNMASKSSTSLSESQT</sequence>
<keyword evidence="1" id="KW-1133">Transmembrane helix</keyword>
<reference evidence="2 3" key="1">
    <citation type="journal article" date="2014" name="PLoS ONE">
        <title>Global Analysis of Gene Expression Profiles in Physic Nut (Jatropha curcas L.) Seedlings Exposed to Salt Stress.</title>
        <authorList>
            <person name="Zhang L."/>
            <person name="Zhang C."/>
            <person name="Wu P."/>
            <person name="Chen Y."/>
            <person name="Li M."/>
            <person name="Jiang H."/>
            <person name="Wu G."/>
        </authorList>
    </citation>
    <scope>NUCLEOTIDE SEQUENCE [LARGE SCALE GENOMIC DNA]</scope>
    <source>
        <strain evidence="3">cv. GZQX0401</strain>
        <tissue evidence="2">Young leaves</tissue>
    </source>
</reference>
<gene>
    <name evidence="2" type="ORF">JCGZ_23135</name>
</gene>
<proteinExistence type="predicted"/>
<evidence type="ECO:0000313" key="2">
    <source>
        <dbReference type="EMBL" id="KDP23302.1"/>
    </source>
</evidence>
<dbReference type="Proteomes" id="UP000027138">
    <property type="component" value="Unassembled WGS sequence"/>
</dbReference>
<dbReference type="OrthoDB" id="1909934at2759"/>
<protein>
    <submittedName>
        <fullName evidence="2">Uncharacterized protein</fullName>
    </submittedName>
</protein>